<dbReference type="EMBL" id="SEUJ01000057">
    <property type="protein sequence ID" value="KAA1162202.1"/>
    <property type="molecule type" value="Genomic_DNA"/>
</dbReference>
<dbReference type="AlphaFoldDB" id="A0A063KS52"/>
<feature type="domain" description="PPIase FKBP-type" evidence="7">
    <location>
        <begin position="119"/>
        <end position="205"/>
    </location>
</feature>
<keyword evidence="12" id="KW-1185">Reference proteome</keyword>
<evidence type="ECO:0000256" key="2">
    <source>
        <dbReference type="ARBA" id="ARBA00006577"/>
    </source>
</evidence>
<dbReference type="InterPro" id="IPR000774">
    <property type="entry name" value="PPIase_FKBP_N"/>
</dbReference>
<dbReference type="Pfam" id="PF00254">
    <property type="entry name" value="FKBP_C"/>
    <property type="match status" value="1"/>
</dbReference>
<dbReference type="Proteomes" id="UP000322915">
    <property type="component" value="Unassembled WGS sequence"/>
</dbReference>
<evidence type="ECO:0000259" key="7">
    <source>
        <dbReference type="PROSITE" id="PS50059"/>
    </source>
</evidence>
<dbReference type="SUPFAM" id="SSF54534">
    <property type="entry name" value="FKBP-like"/>
    <property type="match status" value="1"/>
</dbReference>
<dbReference type="InterPro" id="IPR036944">
    <property type="entry name" value="PPIase_FKBP_N_sf"/>
</dbReference>
<dbReference type="GO" id="GO:0003755">
    <property type="term" value="F:peptidyl-prolyl cis-trans isomerase activity"/>
    <property type="evidence" value="ECO:0007669"/>
    <property type="project" value="UniProtKB-UniRule"/>
</dbReference>
<evidence type="ECO:0000256" key="3">
    <source>
        <dbReference type="ARBA" id="ARBA00023110"/>
    </source>
</evidence>
<evidence type="ECO:0000313" key="11">
    <source>
        <dbReference type="Proteomes" id="UP000027154"/>
    </source>
</evidence>
<sequence>MSDNFTTDAEKASYGIGLQMGEQLKSNPFEGLNLNSVFEGMKDAYAGSAFQVEIPEIQAAFEKINEEIQARREEESKVLSAEGISFLEENAKRPEITVTESGLQYEVLATGEGEKPTAESTVRVDYHGTLINGTVFDSSYERGEPAEFPVGGVIKGWTEALQMMPVGTKWRIYVPHELAYGERGAGAAIAPFSTLVFDVELHEIIS</sequence>
<dbReference type="InterPro" id="IPR001179">
    <property type="entry name" value="PPIase_FKBP_dom"/>
</dbReference>
<evidence type="ECO:0000313" key="9">
    <source>
        <dbReference type="EMBL" id="KAA1162202.1"/>
    </source>
</evidence>
<dbReference type="NCBIfam" id="NF008602">
    <property type="entry name" value="PRK11570.1"/>
    <property type="match status" value="1"/>
</dbReference>
<dbReference type="PROSITE" id="PS50059">
    <property type="entry name" value="FKBP_PPIASE"/>
    <property type="match status" value="1"/>
</dbReference>
<organism evidence="8 13">
    <name type="scientific">Pseudoalteromonas fuliginea</name>
    <dbReference type="NCBI Taxonomy" id="1872678"/>
    <lineage>
        <taxon>Bacteria</taxon>
        <taxon>Pseudomonadati</taxon>
        <taxon>Pseudomonadota</taxon>
        <taxon>Gammaproteobacteria</taxon>
        <taxon>Alteromonadales</taxon>
        <taxon>Pseudoalteromonadaceae</taxon>
        <taxon>Pseudoalteromonas</taxon>
    </lineage>
</organism>
<keyword evidence="3 5" id="KW-0697">Rotamase</keyword>
<evidence type="ECO:0000256" key="1">
    <source>
        <dbReference type="ARBA" id="ARBA00000971"/>
    </source>
</evidence>
<evidence type="ECO:0000256" key="5">
    <source>
        <dbReference type="PROSITE-ProRule" id="PRU00277"/>
    </source>
</evidence>
<dbReference type="PANTHER" id="PTHR43811:SF23">
    <property type="entry name" value="FKBP-TYPE 22 KDA PEPTIDYL-PROLYL CIS-TRANS ISOMERASE"/>
    <property type="match status" value="1"/>
</dbReference>
<dbReference type="Gene3D" id="1.10.287.460">
    <property type="entry name" value="Peptidyl-prolyl cis-trans isomerase, FKBP-type, N-terminal domain"/>
    <property type="match status" value="1"/>
</dbReference>
<evidence type="ECO:0000313" key="10">
    <source>
        <dbReference type="EMBL" id="KDC51316.1"/>
    </source>
</evidence>
<proteinExistence type="inferred from homology"/>
<accession>A0A063KS52</accession>
<dbReference type="PANTHER" id="PTHR43811">
    <property type="entry name" value="FKBP-TYPE PEPTIDYL-PROLYL CIS-TRANS ISOMERASE FKPA"/>
    <property type="match status" value="1"/>
</dbReference>
<comment type="catalytic activity">
    <reaction evidence="1 5 6">
        <text>[protein]-peptidylproline (omega=180) = [protein]-peptidylproline (omega=0)</text>
        <dbReference type="Rhea" id="RHEA:16237"/>
        <dbReference type="Rhea" id="RHEA-COMP:10747"/>
        <dbReference type="Rhea" id="RHEA-COMP:10748"/>
        <dbReference type="ChEBI" id="CHEBI:83833"/>
        <dbReference type="ChEBI" id="CHEBI:83834"/>
        <dbReference type="EC" id="5.2.1.8"/>
    </reaction>
</comment>
<evidence type="ECO:0000256" key="6">
    <source>
        <dbReference type="RuleBase" id="RU003915"/>
    </source>
</evidence>
<protein>
    <recommendedName>
        <fullName evidence="6">Peptidyl-prolyl cis-trans isomerase</fullName>
        <ecNumber evidence="6">5.2.1.8</ecNumber>
    </recommendedName>
</protein>
<dbReference type="GO" id="GO:0006457">
    <property type="term" value="P:protein folding"/>
    <property type="evidence" value="ECO:0007669"/>
    <property type="project" value="InterPro"/>
</dbReference>
<dbReference type="OrthoDB" id="9814548at2"/>
<dbReference type="InterPro" id="IPR046357">
    <property type="entry name" value="PPIase_dom_sf"/>
</dbReference>
<dbReference type="EMBL" id="JJNZ01000026">
    <property type="protein sequence ID" value="KDC51316.1"/>
    <property type="molecule type" value="Genomic_DNA"/>
</dbReference>
<name>A0A063KS52_9GAMM</name>
<comment type="similarity">
    <text evidence="2 6">Belongs to the FKBP-type PPIase family.</text>
</comment>
<dbReference type="RefSeq" id="WP_007378060.1">
    <property type="nucleotide sequence ID" value="NZ_JBBMQV010000001.1"/>
</dbReference>
<evidence type="ECO:0000313" key="12">
    <source>
        <dbReference type="Proteomes" id="UP000322915"/>
    </source>
</evidence>
<evidence type="ECO:0000313" key="13">
    <source>
        <dbReference type="Proteomes" id="UP000324162"/>
    </source>
</evidence>
<evidence type="ECO:0000256" key="4">
    <source>
        <dbReference type="ARBA" id="ARBA00023235"/>
    </source>
</evidence>
<dbReference type="FunFam" id="3.10.50.40:FF:000004">
    <property type="entry name" value="Peptidyl-prolyl cis-trans isomerase"/>
    <property type="match status" value="1"/>
</dbReference>
<dbReference type="EMBL" id="SEUK01000053">
    <property type="protein sequence ID" value="KAA1158071.1"/>
    <property type="molecule type" value="Genomic_DNA"/>
</dbReference>
<comment type="caution">
    <text evidence="8">The sequence shown here is derived from an EMBL/GenBank/DDBJ whole genome shotgun (WGS) entry which is preliminary data.</text>
</comment>
<dbReference type="Gene3D" id="3.10.50.40">
    <property type="match status" value="1"/>
</dbReference>
<dbReference type="EC" id="5.2.1.8" evidence="6"/>
<dbReference type="Proteomes" id="UP000324162">
    <property type="component" value="Unassembled WGS sequence"/>
</dbReference>
<dbReference type="Proteomes" id="UP000027154">
    <property type="component" value="Unassembled WGS sequence"/>
</dbReference>
<dbReference type="Pfam" id="PF01346">
    <property type="entry name" value="FKBP_N"/>
    <property type="match status" value="1"/>
</dbReference>
<evidence type="ECO:0000313" key="8">
    <source>
        <dbReference type="EMBL" id="KAA1158071.1"/>
    </source>
</evidence>
<gene>
    <name evidence="10" type="ORF">DC53_08945</name>
    <name evidence="8" type="ORF">EU508_15850</name>
    <name evidence="9" type="ORF">EU509_04595</name>
</gene>
<reference evidence="12 13" key="2">
    <citation type="submission" date="2019-01" db="EMBL/GenBank/DDBJ databases">
        <title>Genome sequences of marine Pseudoalteromonas species.</title>
        <authorList>
            <person name="Boraston A.B."/>
            <person name="Hehemann J.-H."/>
            <person name="Vickers C.J."/>
            <person name="Salama-Alber O."/>
            <person name="Abe K."/>
            <person name="Hettle A.J."/>
        </authorList>
    </citation>
    <scope>NUCLEOTIDE SEQUENCE [LARGE SCALE GENOMIC DNA]</scope>
    <source>
        <strain evidence="8 13">PS42</strain>
        <strain evidence="9 12">PS47</strain>
    </source>
</reference>
<reference evidence="10 11" key="1">
    <citation type="submission" date="2014-04" db="EMBL/GenBank/DDBJ databases">
        <title>Pseudoalteromonas galatheae sp. nov., isolated from a deep-sea polychaete near Canal Concepcion, Chile.</title>
        <authorList>
            <person name="Machado H.R."/>
            <person name="Gram L."/>
            <person name="Vynne N.G."/>
        </authorList>
    </citation>
    <scope>NUCLEOTIDE SEQUENCE [LARGE SCALE GENOMIC DNA]</scope>
    <source>
        <strain evidence="10 11">KMM216</strain>
    </source>
</reference>
<keyword evidence="4 5" id="KW-0413">Isomerase</keyword>